<dbReference type="Proteomes" id="UP000695562">
    <property type="component" value="Unassembled WGS sequence"/>
</dbReference>
<gene>
    <name evidence="1" type="ORF">CYY_005134</name>
</gene>
<sequence>MNSNNSSHSNKTRLFKLILNNKVIRKRIYYIIWQDYVQQCDYFQKVPYDMFNYPLLWIIKQRNQSLLEYRFKMYKDMVHLRLPSSTNRYYEFPLFSSFCFNALCQWENFPLDLFIEIYYEFLGIDICSLFSTHTIVYLFKYSNHGILKFLYQRNPQIIDFILKTDLRELIETKSFEIFEYLPKFRHYLQTHSIKYILQDNGCYSCYIGIILKLEGQHFFTRDNFLIAIENSRWLYVKEHINRHQLFTFEYTNDDKQQDAWDIKIIQPTQSLNQDKDYLKSIINSSFKSNSLEFVQYFFNHHIEVFKSVLKEYNSIVKNVNVLKYLKSLDSTFKIDSQLVWEYSIQNSDLDLIEYLFQNKYPYNHVGSYPSSNQVVRFLFDNQIVFSFRTNRYDLELFKINENVLYGHEQAIFHAVKYNDVDLFNALIVRLEKDGRYPTFILGYDYWKDLSYTLDISSKIFECIFRLDQNNYFFKSHYHSFQFPYGGMDPTLFQRFYSSKKGNIWTPTPYKTLDIAERFEDRAFQNKFIKDYYECVNRKGSLDFSSERYFQTDIWNDNQITPYIVDLLLHRRLFQSNQLTKARKTEIFVQIVRRAVCKLEYCILSYLYHTNCYEFHNEPQVKKLFHNQSNLNKHVEDFGNFTRNRNESHQAAAILYLQSLRYGFSQIGDVIDRTFTDINFNQLSSTLKYTFHNDQVTIKRETTR</sequence>
<accession>A0A8J4PVK8</accession>
<dbReference type="SUPFAM" id="SSF140860">
    <property type="entry name" value="Pseudo ankyrin repeat-like"/>
    <property type="match status" value="1"/>
</dbReference>
<protein>
    <submittedName>
        <fullName evidence="1">Uncharacterized protein</fullName>
    </submittedName>
</protein>
<proteinExistence type="predicted"/>
<keyword evidence="2" id="KW-1185">Reference proteome</keyword>
<evidence type="ECO:0000313" key="2">
    <source>
        <dbReference type="Proteomes" id="UP000695562"/>
    </source>
</evidence>
<comment type="caution">
    <text evidence="1">The sequence shown here is derived from an EMBL/GenBank/DDBJ whole genome shotgun (WGS) entry which is preliminary data.</text>
</comment>
<dbReference type="EMBL" id="AJWJ01000197">
    <property type="protein sequence ID" value="KAF2073549.1"/>
    <property type="molecule type" value="Genomic_DNA"/>
</dbReference>
<dbReference type="AlphaFoldDB" id="A0A8J4PVK8"/>
<reference evidence="1" key="1">
    <citation type="submission" date="2020-01" db="EMBL/GenBank/DDBJ databases">
        <title>Development of genomics and gene disruption for Polysphondylium violaceum indicates a role for the polyketide synthase stlB in stalk morphogenesis.</title>
        <authorList>
            <person name="Narita B."/>
            <person name="Kawabe Y."/>
            <person name="Kin K."/>
            <person name="Saito T."/>
            <person name="Gibbs R."/>
            <person name="Kuspa A."/>
            <person name="Muzny D."/>
            <person name="Queller D."/>
            <person name="Richards S."/>
            <person name="Strassman J."/>
            <person name="Sucgang R."/>
            <person name="Worley K."/>
            <person name="Schaap P."/>
        </authorList>
    </citation>
    <scope>NUCLEOTIDE SEQUENCE</scope>
    <source>
        <strain evidence="1">QSvi11</strain>
    </source>
</reference>
<evidence type="ECO:0000313" key="1">
    <source>
        <dbReference type="EMBL" id="KAF2073549.1"/>
    </source>
</evidence>
<name>A0A8J4PVK8_9MYCE</name>
<organism evidence="1 2">
    <name type="scientific">Polysphondylium violaceum</name>
    <dbReference type="NCBI Taxonomy" id="133409"/>
    <lineage>
        <taxon>Eukaryota</taxon>
        <taxon>Amoebozoa</taxon>
        <taxon>Evosea</taxon>
        <taxon>Eumycetozoa</taxon>
        <taxon>Dictyostelia</taxon>
        <taxon>Dictyosteliales</taxon>
        <taxon>Dictyosteliaceae</taxon>
        <taxon>Polysphondylium</taxon>
    </lineage>
</organism>